<dbReference type="InterPro" id="IPR000253">
    <property type="entry name" value="FHA_dom"/>
</dbReference>
<feature type="domain" description="FHA" evidence="2">
    <location>
        <begin position="407"/>
        <end position="457"/>
    </location>
</feature>
<dbReference type="AlphaFoldDB" id="A0AA37JB88"/>
<evidence type="ECO:0000256" key="1">
    <source>
        <dbReference type="SAM" id="Phobius"/>
    </source>
</evidence>
<dbReference type="Proteomes" id="UP001055091">
    <property type="component" value="Unassembled WGS sequence"/>
</dbReference>
<dbReference type="SMART" id="SM00240">
    <property type="entry name" value="FHA"/>
    <property type="match status" value="1"/>
</dbReference>
<dbReference type="Pfam" id="PF19909">
    <property type="entry name" value="DUF6382"/>
    <property type="match status" value="1"/>
</dbReference>
<evidence type="ECO:0000313" key="3">
    <source>
        <dbReference type="EMBL" id="GKG98395.1"/>
    </source>
</evidence>
<dbReference type="InterPro" id="IPR008984">
    <property type="entry name" value="SMAD_FHA_dom_sf"/>
</dbReference>
<name>A0AA37JB88_9FIRM</name>
<dbReference type="RefSeq" id="WP_118042393.1">
    <property type="nucleotide sequence ID" value="NZ_BQNJ01000001.1"/>
</dbReference>
<proteinExistence type="predicted"/>
<feature type="transmembrane region" description="Helical" evidence="1">
    <location>
        <begin position="260"/>
        <end position="284"/>
    </location>
</feature>
<dbReference type="PROSITE" id="PS50006">
    <property type="entry name" value="FHA_DOMAIN"/>
    <property type="match status" value="1"/>
</dbReference>
<keyword evidence="1" id="KW-1133">Transmembrane helix</keyword>
<reference evidence="3" key="1">
    <citation type="submission" date="2022-01" db="EMBL/GenBank/DDBJ databases">
        <title>Novel bile acid biosynthetic pathways are enriched in the microbiome of centenarians.</title>
        <authorList>
            <person name="Sato Y."/>
            <person name="Atarashi K."/>
            <person name="Plichta R.D."/>
            <person name="Arai Y."/>
            <person name="Sasajima S."/>
            <person name="Kearney M.S."/>
            <person name="Suda W."/>
            <person name="Takeshita K."/>
            <person name="Sasaki T."/>
            <person name="Okamoto S."/>
            <person name="Skelly N.A."/>
            <person name="Okamura Y."/>
            <person name="Vlamakis H."/>
            <person name="Li Y."/>
            <person name="Tanoue T."/>
            <person name="Takei H."/>
            <person name="Nittono H."/>
            <person name="Narushima S."/>
            <person name="Irie J."/>
            <person name="Itoh H."/>
            <person name="Moriya K."/>
            <person name="Sugiura Y."/>
            <person name="Suematsu M."/>
            <person name="Moritoki N."/>
            <person name="Shibata S."/>
            <person name="Littman R.D."/>
            <person name="Fischbach A.M."/>
            <person name="Uwamino Y."/>
            <person name="Inoue T."/>
            <person name="Honda A."/>
            <person name="Hattori M."/>
            <person name="Murai T."/>
            <person name="Xavier J.R."/>
            <person name="Hirose N."/>
            <person name="Honda K."/>
        </authorList>
    </citation>
    <scope>NUCLEOTIDE SEQUENCE</scope>
    <source>
        <strain evidence="3">CE91-St55</strain>
    </source>
</reference>
<dbReference type="Pfam" id="PF00498">
    <property type="entry name" value="FHA"/>
    <property type="match status" value="1"/>
</dbReference>
<sequence>MEITYKRELKHNYLIITPEEAFYDSYEIRMLAANSIEGLLKFHVKQVDNRKSYYYEITSRQPLTRILEYQSLGAEHLRCLITGIVRTLERMETYLLQEGQILLEPEYIYVEPEYFSVYLCLIPGRQGGFPEEMTALLQYLLGKVNHQDKECVVMAYGLYQESLKENYGMADLLRLTGLDQAADRRSRQGEEWSTEENNWPDVEMEERGGDEFLRPVSRRKMETRSELEWKEHGKIVSENKKILQAGNEKREERRMKKKTLFQNILTLCTILAGGPVLCWLLYGGRGVKHYWPILAGVDVLTALFLAVRTIAFGLHEENPEERHFFEREHKNRDRYGDTEKRHEWQMVFQEEPETNCDIPVSGNPEVKIRNEECNTVMLTEQEQPANTRCFRSLEPGVPDIIISYVPFLIGKQEGLADYVLSRDTVSRLHAKIDREGEEYRITDLNSTNGTMVGGRLLETNETAPLLPGEEVYIANVGFIFT</sequence>
<dbReference type="InterPro" id="IPR045962">
    <property type="entry name" value="DUF6382"/>
</dbReference>
<keyword evidence="1" id="KW-0472">Membrane</keyword>
<accession>A0AA37JB88</accession>
<keyword evidence="1" id="KW-0812">Transmembrane</keyword>
<dbReference type="SUPFAM" id="SSF49879">
    <property type="entry name" value="SMAD/FHA domain"/>
    <property type="match status" value="1"/>
</dbReference>
<comment type="caution">
    <text evidence="3">The sequence shown here is derived from an EMBL/GenBank/DDBJ whole genome shotgun (WGS) entry which is preliminary data.</text>
</comment>
<protein>
    <recommendedName>
        <fullName evidence="2">FHA domain-containing protein</fullName>
    </recommendedName>
</protein>
<dbReference type="EMBL" id="BQNJ01000001">
    <property type="protein sequence ID" value="GKG98395.1"/>
    <property type="molecule type" value="Genomic_DNA"/>
</dbReference>
<evidence type="ECO:0000259" key="2">
    <source>
        <dbReference type="PROSITE" id="PS50006"/>
    </source>
</evidence>
<gene>
    <name evidence="3" type="ORF">CE91St55_03770</name>
</gene>
<organism evidence="3 4">
    <name type="scientific">Hungatella hathewayi</name>
    <dbReference type="NCBI Taxonomy" id="154046"/>
    <lineage>
        <taxon>Bacteria</taxon>
        <taxon>Bacillati</taxon>
        <taxon>Bacillota</taxon>
        <taxon>Clostridia</taxon>
        <taxon>Lachnospirales</taxon>
        <taxon>Lachnospiraceae</taxon>
        <taxon>Hungatella</taxon>
    </lineage>
</organism>
<feature type="transmembrane region" description="Helical" evidence="1">
    <location>
        <begin position="290"/>
        <end position="314"/>
    </location>
</feature>
<dbReference type="Gene3D" id="2.60.200.20">
    <property type="match status" value="1"/>
</dbReference>
<dbReference type="CDD" id="cd00060">
    <property type="entry name" value="FHA"/>
    <property type="match status" value="1"/>
</dbReference>
<evidence type="ECO:0000313" key="4">
    <source>
        <dbReference type="Proteomes" id="UP001055091"/>
    </source>
</evidence>